<dbReference type="RefSeq" id="WP_185179241.1">
    <property type="nucleotide sequence ID" value="NZ_CBCSEP010000023.1"/>
</dbReference>
<protein>
    <submittedName>
        <fullName evidence="1">Dehydrogenase</fullName>
    </submittedName>
</protein>
<reference evidence="1 2" key="1">
    <citation type="submission" date="2020-08" db="EMBL/GenBank/DDBJ databases">
        <title>Cohnella phylogeny.</title>
        <authorList>
            <person name="Dunlap C."/>
        </authorList>
    </citation>
    <scope>NUCLEOTIDE SEQUENCE [LARGE SCALE GENOMIC DNA]</scope>
    <source>
        <strain evidence="1 2">DSM 103658</strain>
    </source>
</reference>
<evidence type="ECO:0000313" key="1">
    <source>
        <dbReference type="EMBL" id="MBB6677966.1"/>
    </source>
</evidence>
<proteinExistence type="predicted"/>
<dbReference type="EMBL" id="JACJVN010000041">
    <property type="protein sequence ID" value="MBB6677966.1"/>
    <property type="molecule type" value="Genomic_DNA"/>
</dbReference>
<gene>
    <name evidence="1" type="ORF">H4Q31_11590</name>
</gene>
<name>A0A841TCR2_9BACL</name>
<organism evidence="1 2">
    <name type="scientific">Cohnella lubricantis</name>
    <dbReference type="NCBI Taxonomy" id="2163172"/>
    <lineage>
        <taxon>Bacteria</taxon>
        <taxon>Bacillati</taxon>
        <taxon>Bacillota</taxon>
        <taxon>Bacilli</taxon>
        <taxon>Bacillales</taxon>
        <taxon>Paenibacillaceae</taxon>
        <taxon>Cohnella</taxon>
    </lineage>
</organism>
<sequence>MRTGQPKHEAQLPNLRSIRRACGLELYRTAKRLKQYIPAELVQQAEEIYVKRVVGNLLWIHENRSNRKKLADWWEDELSEEIAALWNVDRESLADAFRKAFGG</sequence>
<comment type="caution">
    <text evidence="1">The sequence shown here is derived from an EMBL/GenBank/DDBJ whole genome shotgun (WGS) entry which is preliminary data.</text>
</comment>
<dbReference type="AlphaFoldDB" id="A0A841TCR2"/>
<accession>A0A841TCR2</accession>
<evidence type="ECO:0000313" key="2">
    <source>
        <dbReference type="Proteomes" id="UP000574133"/>
    </source>
</evidence>
<keyword evidence="2" id="KW-1185">Reference proteome</keyword>
<dbReference type="Proteomes" id="UP000574133">
    <property type="component" value="Unassembled WGS sequence"/>
</dbReference>